<dbReference type="EMBL" id="LT618793">
    <property type="protein sequence ID" value="SCQ74050.1"/>
    <property type="molecule type" value="Genomic_DNA"/>
</dbReference>
<keyword evidence="4" id="KW-0347">Helicase</keyword>
<evidence type="ECO:0000256" key="3">
    <source>
        <dbReference type="SAM" id="MobiDB-lite"/>
    </source>
</evidence>
<dbReference type="InterPro" id="IPR007527">
    <property type="entry name" value="Znf_SWIM"/>
</dbReference>
<evidence type="ECO:0000256" key="2">
    <source>
        <dbReference type="PROSITE-ProRule" id="PRU00325"/>
    </source>
</evidence>
<name>A0A0A8Q6W2_9ACTN</name>
<sequence length="1132" mass="124743">MNARSRTPDITRQWLRGLSEGILRAHYGQDLIDQASALSEGARVVTNLVADGGRIKADVADSSSGQTHEFHPEIQLIGYPVRIATWSDRCDCGNPNPCVHATALMLTAKADATEVVATQAPVQHGHEKAAWETALSPALPRFDSDGERELALQFEQVEGVAGFGADSRWRISALRAGPDGEWQRAHMSWHDINHPGITLAARADQLNALRGLERLATQGGRRAGDILLERMPPELWRVLRRAANTGVTFLHKLGDNAWAPVTVDDHPATLGLDIVAAPHSASASRPAGTSKPSGKNADDTTDTKDPSDFELRTILREGDTVEPFRSGWLLLGNPPHGLLRTEPRGALRLTPLADNVDASLRPLLEDSTALKLPAEDLPRFLGLYAPFLRDRMDLVSTDGSVEPDQQPTAGCWVRADFSTAGELTLDIGIYLSSDGQVAELTPDEAKRVRLDRDTMALYSELRDMAGGPGHSVLTGRDMLDFVSNYLDTLQADERVRVDIVGKRPSFKELTGTADVRLTVTDRDAEGHEEDADADASDDVSSAAEESQERPATDWFDLDIDVRIGDEPVPARELLAALVAGQDYLILDSGSWLALDRRELDPLRALVQEASTMVEPGAGTVGISRWQLGLWEELATSGIATIESARWRRRVQALLDVGTAPTPPVPAGVHAELRPYQVEGYGWLSALWDAGLGGILADDMGLGKTLQTLCLVERLHEDSRPRNPSLVIAPTSVMGAWTGEAKKFVPGLNVVMIDETSRKSGVPLAEAIKDADLVVTSYTLTRLDAKQFQALDWSMLVLDEAQFIKNREAKTYAVIRELRAHLRLAITGTPLENSLMDLWSLLSITAPGVFPDPKAFTERYVKPVETGTGPGRVDELKRRIRPLMLRRTKHEVAAELPPKQEFILPVTLGREHRRIYDRQLQAERMNTLGLLGDARHHRIEILAALTRLRQLSLAPGLVDEKMLNIGSAKIDTLVEHLRALAGENHRALVFSQFTSFLHLVRDRLTTEGIEWEYLDGRTRHRDERVQRFKDGNATAFLISLKAGGFGLTLTEADYVYVLDPWWNPAAENQAIDRTHRIGQDKQVMVYRMVSTNTIEEKVVALQQRKRDLFDQVVGDQALASGAISVDDIRALLA</sequence>
<evidence type="ECO:0000313" key="4">
    <source>
        <dbReference type="EMBL" id="SCQ74050.1"/>
    </source>
</evidence>
<evidence type="ECO:0000256" key="1">
    <source>
        <dbReference type="ARBA" id="ARBA00022801"/>
    </source>
</evidence>
<dbReference type="InterPro" id="IPR001650">
    <property type="entry name" value="Helicase_C-like"/>
</dbReference>
<dbReference type="SMART" id="SM00490">
    <property type="entry name" value="HELICc"/>
    <property type="match status" value="1"/>
</dbReference>
<dbReference type="RefSeq" id="WP_013159997.1">
    <property type="nucleotide sequence ID" value="NZ_CCYV01000052.1"/>
</dbReference>
<dbReference type="PROSITE" id="PS51194">
    <property type="entry name" value="HELICASE_CTER"/>
    <property type="match status" value="1"/>
</dbReference>
<keyword evidence="2" id="KW-0863">Zinc-finger</keyword>
<reference evidence="4 5" key="1">
    <citation type="submission" date="2016-09" db="EMBL/GenBank/DDBJ databases">
        <authorList>
            <person name="Laine KS P."/>
        </authorList>
    </citation>
    <scope>NUCLEOTIDE SEQUENCE [LARGE SCALE GENOMIC DNA]</scope>
    <source>
        <strain evidence="4">PFRJS-23</strain>
    </source>
</reference>
<dbReference type="PROSITE" id="PS50966">
    <property type="entry name" value="ZF_SWIM"/>
    <property type="match status" value="1"/>
</dbReference>
<dbReference type="GO" id="GO:0016787">
    <property type="term" value="F:hydrolase activity"/>
    <property type="evidence" value="ECO:0007669"/>
    <property type="project" value="UniProtKB-KW"/>
</dbReference>
<dbReference type="InterPro" id="IPR000330">
    <property type="entry name" value="SNF2_N"/>
</dbReference>
<dbReference type="Gene3D" id="3.40.50.300">
    <property type="entry name" value="P-loop containing nucleotide triphosphate hydrolases"/>
    <property type="match status" value="1"/>
</dbReference>
<feature type="compositionally biased region" description="Basic and acidic residues" evidence="3">
    <location>
        <begin position="296"/>
        <end position="308"/>
    </location>
</feature>
<keyword evidence="4" id="KW-0547">Nucleotide-binding</keyword>
<protein>
    <submittedName>
        <fullName evidence="4">DNA/RNA helicase, superfamily II, SNF2 family</fullName>
    </submittedName>
</protein>
<evidence type="ECO:0000313" key="5">
    <source>
        <dbReference type="Proteomes" id="UP000250080"/>
    </source>
</evidence>
<dbReference type="InterPro" id="IPR049730">
    <property type="entry name" value="SNF2/RAD54-like_C"/>
</dbReference>
<proteinExistence type="predicted"/>
<dbReference type="CDD" id="cd18793">
    <property type="entry name" value="SF2_C_SNF"/>
    <property type="match status" value="1"/>
</dbReference>
<dbReference type="SUPFAM" id="SSF52540">
    <property type="entry name" value="P-loop containing nucleoside triphosphate hydrolases"/>
    <property type="match status" value="2"/>
</dbReference>
<keyword evidence="4" id="KW-0067">ATP-binding</keyword>
<gene>
    <name evidence="4" type="ORF">PFR_JS23_77</name>
</gene>
<dbReference type="GO" id="GO:0008270">
    <property type="term" value="F:zinc ion binding"/>
    <property type="evidence" value="ECO:0007669"/>
    <property type="project" value="UniProtKB-KW"/>
</dbReference>
<dbReference type="PROSITE" id="PS51192">
    <property type="entry name" value="HELICASE_ATP_BIND_1"/>
    <property type="match status" value="1"/>
</dbReference>
<dbReference type="PANTHER" id="PTHR10799">
    <property type="entry name" value="SNF2/RAD54 HELICASE FAMILY"/>
    <property type="match status" value="1"/>
</dbReference>
<dbReference type="GO" id="GO:0004386">
    <property type="term" value="F:helicase activity"/>
    <property type="evidence" value="ECO:0007669"/>
    <property type="project" value="UniProtKB-KW"/>
</dbReference>
<keyword evidence="2" id="KW-0479">Metal-binding</keyword>
<dbReference type="InterPro" id="IPR027417">
    <property type="entry name" value="P-loop_NTPase"/>
</dbReference>
<dbReference type="Pfam" id="PF00176">
    <property type="entry name" value="SNF2-rel_dom"/>
    <property type="match status" value="1"/>
</dbReference>
<feature type="region of interest" description="Disordered" evidence="3">
    <location>
        <begin position="280"/>
        <end position="308"/>
    </location>
</feature>
<organism evidence="4 5">
    <name type="scientific">Propionibacterium freudenreichii</name>
    <dbReference type="NCBI Taxonomy" id="1744"/>
    <lineage>
        <taxon>Bacteria</taxon>
        <taxon>Bacillati</taxon>
        <taxon>Actinomycetota</taxon>
        <taxon>Actinomycetes</taxon>
        <taxon>Propionibacteriales</taxon>
        <taxon>Propionibacteriaceae</taxon>
        <taxon>Propionibacterium</taxon>
    </lineage>
</organism>
<dbReference type="AlphaFoldDB" id="A0A0A8Q6W2"/>
<dbReference type="SMART" id="SM00487">
    <property type="entry name" value="DEXDc"/>
    <property type="match status" value="1"/>
</dbReference>
<dbReference type="Gene3D" id="3.40.50.10810">
    <property type="entry name" value="Tandem AAA-ATPase domain"/>
    <property type="match status" value="1"/>
</dbReference>
<dbReference type="GO" id="GO:0005524">
    <property type="term" value="F:ATP binding"/>
    <property type="evidence" value="ECO:0007669"/>
    <property type="project" value="InterPro"/>
</dbReference>
<dbReference type="Pfam" id="PF00271">
    <property type="entry name" value="Helicase_C"/>
    <property type="match status" value="1"/>
</dbReference>
<feature type="compositionally biased region" description="Acidic residues" evidence="3">
    <location>
        <begin position="526"/>
        <end position="537"/>
    </location>
</feature>
<keyword evidence="2" id="KW-0862">Zinc</keyword>
<dbReference type="InterPro" id="IPR038718">
    <property type="entry name" value="SNF2-like_sf"/>
</dbReference>
<accession>A0A0A8Q6W2</accession>
<dbReference type="Proteomes" id="UP000250080">
    <property type="component" value="Chromosome I"/>
</dbReference>
<keyword evidence="1" id="KW-0378">Hydrolase</keyword>
<dbReference type="InterPro" id="IPR014001">
    <property type="entry name" value="Helicase_ATP-bd"/>
</dbReference>
<feature type="region of interest" description="Disordered" evidence="3">
    <location>
        <begin position="521"/>
        <end position="549"/>
    </location>
</feature>